<feature type="chain" id="PRO_5020267345" evidence="1">
    <location>
        <begin position="21"/>
        <end position="293"/>
    </location>
</feature>
<evidence type="ECO:0000313" key="3">
    <source>
        <dbReference type="Proteomes" id="UP000293162"/>
    </source>
</evidence>
<gene>
    <name evidence="2" type="ORF">EWM59_00860</name>
</gene>
<dbReference type="AlphaFoldDB" id="A0A4Q5M5B9"/>
<protein>
    <submittedName>
        <fullName evidence="2">Uncharacterized protein</fullName>
    </submittedName>
</protein>
<proteinExistence type="predicted"/>
<accession>A0A4Q5M5B9</accession>
<feature type="signal peptide" evidence="1">
    <location>
        <begin position="1"/>
        <end position="20"/>
    </location>
</feature>
<name>A0A4Q5M5B9_9BACT</name>
<dbReference type="Proteomes" id="UP000293162">
    <property type="component" value="Unassembled WGS sequence"/>
</dbReference>
<comment type="caution">
    <text evidence="2">The sequence shown here is derived from an EMBL/GenBank/DDBJ whole genome shotgun (WGS) entry which is preliminary data.</text>
</comment>
<keyword evidence="1" id="KW-0732">Signal</keyword>
<dbReference type="EMBL" id="SEWF01000001">
    <property type="protein sequence ID" value="RYU97706.1"/>
    <property type="molecule type" value="Genomic_DNA"/>
</dbReference>
<evidence type="ECO:0000313" key="2">
    <source>
        <dbReference type="EMBL" id="RYU97706.1"/>
    </source>
</evidence>
<dbReference type="OrthoDB" id="936249at2"/>
<reference evidence="2 3" key="1">
    <citation type="submission" date="2019-02" db="EMBL/GenBank/DDBJ databases">
        <title>Bacterial novel species Emticicia sp. 17J42-9 isolated from soil.</title>
        <authorList>
            <person name="Jung H.-Y."/>
        </authorList>
    </citation>
    <scope>NUCLEOTIDE SEQUENCE [LARGE SCALE GENOMIC DNA]</scope>
    <source>
        <strain evidence="2 3">17J42-9</strain>
    </source>
</reference>
<organism evidence="2 3">
    <name type="scientific">Emticicia agri</name>
    <dbReference type="NCBI Taxonomy" id="2492393"/>
    <lineage>
        <taxon>Bacteria</taxon>
        <taxon>Pseudomonadati</taxon>
        <taxon>Bacteroidota</taxon>
        <taxon>Cytophagia</taxon>
        <taxon>Cytophagales</taxon>
        <taxon>Leadbetterellaceae</taxon>
        <taxon>Emticicia</taxon>
    </lineage>
</organism>
<sequence>MKKILTTSLVVLIFSFKSIAQSTTITPEDGIVGQYTNQKVSIQTTENSYGFEHTAGNISLATYISNNAGWLMTKTNHPLYFSNNGNTTPNMAILTNGNVGIGISNPAEKLHVIGNARISGLAGNGLKFIRADNNGLLTSAPKTFNLNLPRSAFLSVNGNATANDIANQGLYCLGNTVADLEAPINLLDGCVISNMQIYFVDNSAKNIRAQLYRRAYGATTSDLLGVFSSSGLASTNTIQNGNTNISNNNVIDNNTYFYYLRITATITISGVEGASSWDGSKTTINQVKITYSY</sequence>
<evidence type="ECO:0000256" key="1">
    <source>
        <dbReference type="SAM" id="SignalP"/>
    </source>
</evidence>
<keyword evidence="3" id="KW-1185">Reference proteome</keyword>
<dbReference type="RefSeq" id="WP_130019052.1">
    <property type="nucleotide sequence ID" value="NZ_SEWF01000001.1"/>
</dbReference>